<reference evidence="2" key="1">
    <citation type="journal article" date="2022" name="Mol. Ecol. Resour.">
        <title>The genomes of chicory, endive, great burdock and yacon provide insights into Asteraceae palaeo-polyploidization history and plant inulin production.</title>
        <authorList>
            <person name="Fan W."/>
            <person name="Wang S."/>
            <person name="Wang H."/>
            <person name="Wang A."/>
            <person name="Jiang F."/>
            <person name="Liu H."/>
            <person name="Zhao H."/>
            <person name="Xu D."/>
            <person name="Zhang Y."/>
        </authorList>
    </citation>
    <scope>NUCLEOTIDE SEQUENCE [LARGE SCALE GENOMIC DNA]</scope>
    <source>
        <strain evidence="2">cv. Yunnan</strain>
    </source>
</reference>
<gene>
    <name evidence="1" type="ORF">L1987_43332</name>
</gene>
<dbReference type="Proteomes" id="UP001056120">
    <property type="component" value="Linkage Group LG14"/>
</dbReference>
<organism evidence="1 2">
    <name type="scientific">Smallanthus sonchifolius</name>
    <dbReference type="NCBI Taxonomy" id="185202"/>
    <lineage>
        <taxon>Eukaryota</taxon>
        <taxon>Viridiplantae</taxon>
        <taxon>Streptophyta</taxon>
        <taxon>Embryophyta</taxon>
        <taxon>Tracheophyta</taxon>
        <taxon>Spermatophyta</taxon>
        <taxon>Magnoliopsida</taxon>
        <taxon>eudicotyledons</taxon>
        <taxon>Gunneridae</taxon>
        <taxon>Pentapetalae</taxon>
        <taxon>asterids</taxon>
        <taxon>campanulids</taxon>
        <taxon>Asterales</taxon>
        <taxon>Asteraceae</taxon>
        <taxon>Asteroideae</taxon>
        <taxon>Heliantheae alliance</taxon>
        <taxon>Millerieae</taxon>
        <taxon>Smallanthus</taxon>
    </lineage>
</organism>
<evidence type="ECO:0000313" key="1">
    <source>
        <dbReference type="EMBL" id="KAI3784237.1"/>
    </source>
</evidence>
<proteinExistence type="predicted"/>
<dbReference type="EMBL" id="CM042031">
    <property type="protein sequence ID" value="KAI3784237.1"/>
    <property type="molecule type" value="Genomic_DNA"/>
</dbReference>
<protein>
    <submittedName>
        <fullName evidence="1">Uncharacterized protein</fullName>
    </submittedName>
</protein>
<evidence type="ECO:0000313" key="2">
    <source>
        <dbReference type="Proteomes" id="UP001056120"/>
    </source>
</evidence>
<reference evidence="1 2" key="2">
    <citation type="journal article" date="2022" name="Mol. Ecol. Resour.">
        <title>The genomes of chicory, endive, great burdock and yacon provide insights into Asteraceae paleo-polyploidization history and plant inulin production.</title>
        <authorList>
            <person name="Fan W."/>
            <person name="Wang S."/>
            <person name="Wang H."/>
            <person name="Wang A."/>
            <person name="Jiang F."/>
            <person name="Liu H."/>
            <person name="Zhao H."/>
            <person name="Xu D."/>
            <person name="Zhang Y."/>
        </authorList>
    </citation>
    <scope>NUCLEOTIDE SEQUENCE [LARGE SCALE GENOMIC DNA]</scope>
    <source>
        <strain evidence="2">cv. Yunnan</strain>
        <tissue evidence="1">Leaves</tissue>
    </source>
</reference>
<accession>A0ACB9GLB7</accession>
<name>A0ACB9GLB7_9ASTR</name>
<keyword evidence="2" id="KW-1185">Reference proteome</keyword>
<comment type="caution">
    <text evidence="1">The sequence shown here is derived from an EMBL/GenBank/DDBJ whole genome shotgun (WGS) entry which is preliminary data.</text>
</comment>
<sequence>MKSIMQTMMQQLMSKQFLHEPMKEIEEKYPKWLQDSEFKLNKIEYIRYLRQHQITKDLNTIYETEPDIFNKISDLMQKMQECGQPPNDIVKELASAFDTTLGHL</sequence>